<evidence type="ECO:0000313" key="2">
    <source>
        <dbReference type="Proteomes" id="UP000053676"/>
    </source>
</evidence>
<dbReference type="GO" id="GO:0016020">
    <property type="term" value="C:membrane"/>
    <property type="evidence" value="ECO:0007669"/>
    <property type="project" value="TreeGrafter"/>
</dbReference>
<reference evidence="2" key="1">
    <citation type="journal article" date="2014" name="Nat. Genet.">
        <title>Genome of the human hookworm Necator americanus.</title>
        <authorList>
            <person name="Tang Y.T."/>
            <person name="Gao X."/>
            <person name="Rosa B.A."/>
            <person name="Abubucker S."/>
            <person name="Hallsworth-Pepin K."/>
            <person name="Martin J."/>
            <person name="Tyagi R."/>
            <person name="Heizer E."/>
            <person name="Zhang X."/>
            <person name="Bhonagiri-Palsikar V."/>
            <person name="Minx P."/>
            <person name="Warren W.C."/>
            <person name="Wang Q."/>
            <person name="Zhan B."/>
            <person name="Hotez P.J."/>
            <person name="Sternberg P.W."/>
            <person name="Dougall A."/>
            <person name="Gaze S.T."/>
            <person name="Mulvenna J."/>
            <person name="Sotillo J."/>
            <person name="Ranganathan S."/>
            <person name="Rabelo E.M."/>
            <person name="Wilson R.K."/>
            <person name="Felgner P.L."/>
            <person name="Bethony J."/>
            <person name="Hawdon J.M."/>
            <person name="Gasser R.B."/>
            <person name="Loukas A."/>
            <person name="Mitreva M."/>
        </authorList>
    </citation>
    <scope>NUCLEOTIDE SEQUENCE [LARGE SCALE GENOMIC DNA]</scope>
</reference>
<proteinExistence type="predicted"/>
<dbReference type="OrthoDB" id="10031169at2759"/>
<dbReference type="InterPro" id="IPR042097">
    <property type="entry name" value="Aminopeptidase_N-like_N_sf"/>
</dbReference>
<dbReference type="GO" id="GO:0008270">
    <property type="term" value="F:zinc ion binding"/>
    <property type="evidence" value="ECO:0007669"/>
    <property type="project" value="TreeGrafter"/>
</dbReference>
<keyword evidence="2" id="KW-1185">Reference proteome</keyword>
<dbReference type="PANTHER" id="PTHR11533">
    <property type="entry name" value="PROTEASE M1 ZINC METALLOPROTEASE"/>
    <property type="match status" value="1"/>
</dbReference>
<evidence type="ECO:0000313" key="1">
    <source>
        <dbReference type="EMBL" id="ETN82347.1"/>
    </source>
</evidence>
<dbReference type="InterPro" id="IPR050344">
    <property type="entry name" value="Peptidase_M1_aminopeptidases"/>
</dbReference>
<organism evidence="1 2">
    <name type="scientific">Necator americanus</name>
    <name type="common">Human hookworm</name>
    <dbReference type="NCBI Taxonomy" id="51031"/>
    <lineage>
        <taxon>Eukaryota</taxon>
        <taxon>Metazoa</taxon>
        <taxon>Ecdysozoa</taxon>
        <taxon>Nematoda</taxon>
        <taxon>Chromadorea</taxon>
        <taxon>Rhabditida</taxon>
        <taxon>Rhabditina</taxon>
        <taxon>Rhabditomorpha</taxon>
        <taxon>Strongyloidea</taxon>
        <taxon>Ancylostomatidae</taxon>
        <taxon>Bunostominae</taxon>
        <taxon>Necator</taxon>
    </lineage>
</organism>
<dbReference type="KEGG" id="nai:NECAME_07997"/>
<dbReference type="GO" id="GO:0005615">
    <property type="term" value="C:extracellular space"/>
    <property type="evidence" value="ECO:0007669"/>
    <property type="project" value="TreeGrafter"/>
</dbReference>
<gene>
    <name evidence="1" type="ORF">NECAME_07997</name>
</gene>
<protein>
    <submittedName>
        <fullName evidence="1">Uncharacterized protein</fullName>
    </submittedName>
</protein>
<dbReference type="Proteomes" id="UP000053676">
    <property type="component" value="Unassembled WGS sequence"/>
</dbReference>
<dbReference type="PANTHER" id="PTHR11533:SF201">
    <property type="entry name" value="AMINOPEPTIDASE-LIKE PROTEIN AC3.5"/>
    <property type="match status" value="1"/>
</dbReference>
<dbReference type="GO" id="GO:0005737">
    <property type="term" value="C:cytoplasm"/>
    <property type="evidence" value="ECO:0007669"/>
    <property type="project" value="TreeGrafter"/>
</dbReference>
<dbReference type="GO" id="GO:0042277">
    <property type="term" value="F:peptide binding"/>
    <property type="evidence" value="ECO:0007669"/>
    <property type="project" value="TreeGrafter"/>
</dbReference>
<dbReference type="GO" id="GO:0070006">
    <property type="term" value="F:metalloaminopeptidase activity"/>
    <property type="evidence" value="ECO:0007669"/>
    <property type="project" value="TreeGrafter"/>
</dbReference>
<name>W2TMX9_NECAM</name>
<sequence>MHSQFSVPRHERGDGLRSMQLAMSQMSEEVMYEEEPPPHGPTAEELRLPRNVEPIWYNLTLRTYIPGVSAVENEKNLTTDGNIMIKLKVLSTTEEIVLNAKDLSFPSDPSKVRILKEDVKIEGLNEEEMLNVTNMTPAPVRESPLQLHGSKVERLLYNDTLQKLILTLDKAVQSGEEVIVQLPFKGRITENTGGVRHSWYRTKTGNKK</sequence>
<dbReference type="SUPFAM" id="SSF63737">
    <property type="entry name" value="Leukotriene A4 hydrolase N-terminal domain"/>
    <property type="match status" value="1"/>
</dbReference>
<dbReference type="Gene3D" id="2.60.40.1730">
    <property type="entry name" value="tricorn interacting facor f3 domain"/>
    <property type="match status" value="1"/>
</dbReference>
<accession>W2TMX9</accession>
<dbReference type="GO" id="GO:0006508">
    <property type="term" value="P:proteolysis"/>
    <property type="evidence" value="ECO:0007669"/>
    <property type="project" value="TreeGrafter"/>
</dbReference>
<dbReference type="EMBL" id="KI658502">
    <property type="protein sequence ID" value="ETN82347.1"/>
    <property type="molecule type" value="Genomic_DNA"/>
</dbReference>
<dbReference type="AlphaFoldDB" id="W2TMX9"/>
<dbReference type="GO" id="GO:0043171">
    <property type="term" value="P:peptide catabolic process"/>
    <property type="evidence" value="ECO:0007669"/>
    <property type="project" value="TreeGrafter"/>
</dbReference>